<dbReference type="RefSeq" id="WP_226391822.1">
    <property type="nucleotide sequence ID" value="NZ_JADCKB010000002.1"/>
</dbReference>
<dbReference type="InterPro" id="IPR010697">
    <property type="entry name" value="YspA"/>
</dbReference>
<accession>A0A9D5M484</accession>
<dbReference type="Pfam" id="PF06908">
    <property type="entry name" value="YpsA"/>
    <property type="match status" value="1"/>
</dbReference>
<dbReference type="EMBL" id="JADCKB010000002">
    <property type="protein sequence ID" value="MBE5039259.1"/>
    <property type="molecule type" value="Genomic_DNA"/>
</dbReference>
<dbReference type="AlphaFoldDB" id="A0A9D5M484"/>
<organism evidence="1 2">
    <name type="scientific">Ructibacterium gallinarum</name>
    <dbReference type="NCBI Taxonomy" id="2779355"/>
    <lineage>
        <taxon>Bacteria</taxon>
        <taxon>Bacillati</taxon>
        <taxon>Bacillota</taxon>
        <taxon>Clostridia</taxon>
        <taxon>Eubacteriales</taxon>
        <taxon>Oscillospiraceae</taxon>
        <taxon>Ructibacterium</taxon>
    </lineage>
</organism>
<gene>
    <name evidence="1" type="ORF">INF28_02095</name>
</gene>
<protein>
    <submittedName>
        <fullName evidence="1">DUF1273 family protein</fullName>
    </submittedName>
</protein>
<dbReference type="SUPFAM" id="SSF102405">
    <property type="entry name" value="MCP/YpsA-like"/>
    <property type="match status" value="1"/>
</dbReference>
<reference evidence="1" key="1">
    <citation type="submission" date="2020-10" db="EMBL/GenBank/DDBJ databases">
        <title>ChiBAC.</title>
        <authorList>
            <person name="Zenner C."/>
            <person name="Hitch T.C.A."/>
            <person name="Clavel T."/>
        </authorList>
    </citation>
    <scope>NUCLEOTIDE SEQUENCE</scope>
    <source>
        <strain evidence="1">DSM 107454</strain>
    </source>
</reference>
<evidence type="ECO:0000313" key="2">
    <source>
        <dbReference type="Proteomes" id="UP000806542"/>
    </source>
</evidence>
<sequence length="156" mass="18674">MTEKRCCFAGHKDIYRDVRLQKFLYDKCEKLIIEKNVKFFWIGNYGSFDALAARTVRKLKEKYPYIKLELILPYITKSIRDYKEMFYKNYDTITIANMPEHTPVKFRILKCNQYMVDCFDYLIAYVNRSFGGAAKTLEYAKRKTKIKIFNFGSIFP</sequence>
<evidence type="ECO:0000313" key="1">
    <source>
        <dbReference type="EMBL" id="MBE5039259.1"/>
    </source>
</evidence>
<dbReference type="Proteomes" id="UP000806542">
    <property type="component" value="Unassembled WGS sequence"/>
</dbReference>
<name>A0A9D5M484_9FIRM</name>
<keyword evidence="2" id="KW-1185">Reference proteome</keyword>
<comment type="caution">
    <text evidence="1">The sequence shown here is derived from an EMBL/GenBank/DDBJ whole genome shotgun (WGS) entry which is preliminary data.</text>
</comment>
<dbReference type="Gene3D" id="3.40.50.450">
    <property type="match status" value="1"/>
</dbReference>
<proteinExistence type="predicted"/>